<evidence type="ECO:0000313" key="3">
    <source>
        <dbReference type="Proteomes" id="UP000002139"/>
    </source>
</evidence>
<dbReference type="EMBL" id="AM746676">
    <property type="protein sequence ID" value="CAN90887.1"/>
    <property type="molecule type" value="Genomic_DNA"/>
</dbReference>
<keyword evidence="3" id="KW-1185">Reference proteome</keyword>
<evidence type="ECO:0000313" key="2">
    <source>
        <dbReference type="EMBL" id="CAN90887.1"/>
    </source>
</evidence>
<evidence type="ECO:0008006" key="4">
    <source>
        <dbReference type="Google" id="ProtNLM"/>
    </source>
</evidence>
<sequence length="381" mass="39852">MCRSWWRGEGGGPSRLIPISRLPASPPPCESLLLPLCPTKHRLVNRSRRTRSVDPGALGDLTHRKSHGSALRRKSRVSSRAVGEIRPTPAAVGAFPGCRGCDGAAVDRAHAVVVGEAMAKRRAAWMCAAWTLTAGGCTTLVGLDDSYHLVDGAGGEAGAGGGGGGGEVVVPTDVELIDDMEDGDSAIDEAGGRVGYWYSFNDGTGTQTPPVYSEENPVGFVPEALAEPRGESTMAMHTFGSGFTEWGAGFGFALNGPDGGLLVYDASAYSGIVFWAKLGEAGAATTMKVNIPDKTSDPAGGLCDESGEDVANPCFDDWSSTARLGTEWAPVVIPFEEFARGGGDAEQTGEDIDLTGLFAIEFGFTEGEDFDVYIDDVGFYP</sequence>
<accession>A9ENQ3</accession>
<protein>
    <recommendedName>
        <fullName evidence="4">CBM11 domain-containing protein</fullName>
    </recommendedName>
</protein>
<evidence type="ECO:0000256" key="1">
    <source>
        <dbReference type="SAM" id="MobiDB-lite"/>
    </source>
</evidence>
<reference evidence="2 3" key="1">
    <citation type="journal article" date="2007" name="Nat. Biotechnol.">
        <title>Complete genome sequence of the myxobacterium Sorangium cellulosum.</title>
        <authorList>
            <person name="Schneiker S."/>
            <person name="Perlova O."/>
            <person name="Kaiser O."/>
            <person name="Gerth K."/>
            <person name="Alici A."/>
            <person name="Altmeyer M.O."/>
            <person name="Bartels D."/>
            <person name="Bekel T."/>
            <person name="Beyer S."/>
            <person name="Bode E."/>
            <person name="Bode H.B."/>
            <person name="Bolten C.J."/>
            <person name="Choudhuri J.V."/>
            <person name="Doss S."/>
            <person name="Elnakady Y.A."/>
            <person name="Frank B."/>
            <person name="Gaigalat L."/>
            <person name="Goesmann A."/>
            <person name="Groeger C."/>
            <person name="Gross F."/>
            <person name="Jelsbak L."/>
            <person name="Jelsbak L."/>
            <person name="Kalinowski J."/>
            <person name="Kegler C."/>
            <person name="Knauber T."/>
            <person name="Konietzny S."/>
            <person name="Kopp M."/>
            <person name="Krause L."/>
            <person name="Krug D."/>
            <person name="Linke B."/>
            <person name="Mahmud T."/>
            <person name="Martinez-Arias R."/>
            <person name="McHardy A.C."/>
            <person name="Merai M."/>
            <person name="Meyer F."/>
            <person name="Mormann S."/>
            <person name="Munoz-Dorado J."/>
            <person name="Perez J."/>
            <person name="Pradella S."/>
            <person name="Rachid S."/>
            <person name="Raddatz G."/>
            <person name="Rosenau F."/>
            <person name="Rueckert C."/>
            <person name="Sasse F."/>
            <person name="Scharfe M."/>
            <person name="Schuster S.C."/>
            <person name="Suen G."/>
            <person name="Treuner-Lange A."/>
            <person name="Velicer G.J."/>
            <person name="Vorholter F.-J."/>
            <person name="Weissman K.J."/>
            <person name="Welch R.D."/>
            <person name="Wenzel S.C."/>
            <person name="Whitworth D.E."/>
            <person name="Wilhelm S."/>
            <person name="Wittmann C."/>
            <person name="Bloecker H."/>
            <person name="Puehler A."/>
            <person name="Mueller R."/>
        </authorList>
    </citation>
    <scope>NUCLEOTIDE SEQUENCE [LARGE SCALE GENOMIC DNA]</scope>
    <source>
        <strain evidence="3">So ce56</strain>
    </source>
</reference>
<feature type="compositionally biased region" description="Basic residues" evidence="1">
    <location>
        <begin position="64"/>
        <end position="77"/>
    </location>
</feature>
<proteinExistence type="predicted"/>
<dbReference type="Proteomes" id="UP000002139">
    <property type="component" value="Chromosome"/>
</dbReference>
<feature type="region of interest" description="Disordered" evidence="1">
    <location>
        <begin position="49"/>
        <end position="82"/>
    </location>
</feature>
<dbReference type="AlphaFoldDB" id="A9ENQ3"/>
<name>A9ENQ3_SORC5</name>
<dbReference type="Gene3D" id="2.60.120.430">
    <property type="entry name" value="Galactose-binding lectin"/>
    <property type="match status" value="1"/>
</dbReference>
<dbReference type="InterPro" id="IPR008979">
    <property type="entry name" value="Galactose-bd-like_sf"/>
</dbReference>
<dbReference type="SUPFAM" id="SSF49785">
    <property type="entry name" value="Galactose-binding domain-like"/>
    <property type="match status" value="1"/>
</dbReference>
<dbReference type="HOGENOM" id="CLU_061386_0_0_7"/>
<gene>
    <name evidence="2" type="ordered locus">sce0730</name>
</gene>
<dbReference type="KEGG" id="scl:sce0730"/>
<organism evidence="2 3">
    <name type="scientific">Sorangium cellulosum (strain So ce56)</name>
    <name type="common">Polyangium cellulosum (strain So ce56)</name>
    <dbReference type="NCBI Taxonomy" id="448385"/>
    <lineage>
        <taxon>Bacteria</taxon>
        <taxon>Pseudomonadati</taxon>
        <taxon>Myxococcota</taxon>
        <taxon>Polyangia</taxon>
        <taxon>Polyangiales</taxon>
        <taxon>Polyangiaceae</taxon>
        <taxon>Sorangium</taxon>
    </lineage>
</organism>